<keyword evidence="1" id="KW-0614">Plasmid</keyword>
<geneLocation type="plasmid" evidence="1 2">
    <name>pDAETH-1</name>
</geneLocation>
<name>A0ABM8AI97_9DEIO</name>
<protein>
    <submittedName>
        <fullName evidence="1">Uncharacterized protein</fullName>
    </submittedName>
</protein>
<gene>
    <name evidence="1" type="ORF">DAETH_34950</name>
</gene>
<dbReference type="EMBL" id="AP026561">
    <property type="protein sequence ID" value="BDP43526.1"/>
    <property type="molecule type" value="Genomic_DNA"/>
</dbReference>
<evidence type="ECO:0000313" key="2">
    <source>
        <dbReference type="Proteomes" id="UP001064971"/>
    </source>
</evidence>
<evidence type="ECO:0000313" key="1">
    <source>
        <dbReference type="EMBL" id="BDP43526.1"/>
    </source>
</evidence>
<dbReference type="Proteomes" id="UP001064971">
    <property type="component" value="Plasmid pDAETH-1"/>
</dbReference>
<accession>A0ABM8AI97</accession>
<organism evidence="1 2">
    <name type="scientific">Deinococcus aetherius</name>
    <dbReference type="NCBI Taxonomy" id="200252"/>
    <lineage>
        <taxon>Bacteria</taxon>
        <taxon>Thermotogati</taxon>
        <taxon>Deinococcota</taxon>
        <taxon>Deinococci</taxon>
        <taxon>Deinococcales</taxon>
        <taxon>Deinococcaceae</taxon>
        <taxon>Deinococcus</taxon>
    </lineage>
</organism>
<keyword evidence="2" id="KW-1185">Reference proteome</keyword>
<sequence>MRLIGKNFRAPQQDDTEGWRVAETLLNAGFGYWGTWGPYPTRLKDVPAFIEKNRLKSAGEQILERWQEKT</sequence>
<dbReference type="RefSeq" id="WP_264778004.1">
    <property type="nucleotide sequence ID" value="NZ_AP026561.1"/>
</dbReference>
<reference evidence="1" key="1">
    <citation type="submission" date="2022-07" db="EMBL/GenBank/DDBJ databases">
        <title>Complete Genome Sequence of the Radioresistant Bacterium Deinococcus aetherius ST0316, Isolated from the Air Dust collected in Lower Stratosphere above Japan.</title>
        <authorList>
            <person name="Satoh K."/>
            <person name="Hagiwara K."/>
            <person name="Katsumata K."/>
            <person name="Kubo A."/>
            <person name="Yokobori S."/>
            <person name="Yamagishi A."/>
            <person name="Oono Y."/>
            <person name="Narumi I."/>
        </authorList>
    </citation>
    <scope>NUCLEOTIDE SEQUENCE</scope>
    <source>
        <strain evidence="1">ST0316</strain>
        <plasmid evidence="1">pDAETH-1</plasmid>
    </source>
</reference>
<proteinExistence type="predicted"/>